<gene>
    <name evidence="3" type="ORF">BSAL_79250</name>
</gene>
<keyword evidence="2" id="KW-0472">Membrane</keyword>
<dbReference type="EMBL" id="CYKH01000809">
    <property type="protein sequence ID" value="CUG43135.1"/>
    <property type="molecule type" value="Genomic_DNA"/>
</dbReference>
<feature type="transmembrane region" description="Helical" evidence="2">
    <location>
        <begin position="142"/>
        <end position="164"/>
    </location>
</feature>
<feature type="transmembrane region" description="Helical" evidence="2">
    <location>
        <begin position="170"/>
        <end position="194"/>
    </location>
</feature>
<evidence type="ECO:0000256" key="1">
    <source>
        <dbReference type="SAM" id="MobiDB-lite"/>
    </source>
</evidence>
<dbReference type="VEuPathDB" id="TriTrypDB:BSAL_79250"/>
<feature type="transmembrane region" description="Helical" evidence="2">
    <location>
        <begin position="79"/>
        <end position="100"/>
    </location>
</feature>
<proteinExistence type="predicted"/>
<organism evidence="3 4">
    <name type="scientific">Bodo saltans</name>
    <name type="common">Flagellated protozoan</name>
    <dbReference type="NCBI Taxonomy" id="75058"/>
    <lineage>
        <taxon>Eukaryota</taxon>
        <taxon>Discoba</taxon>
        <taxon>Euglenozoa</taxon>
        <taxon>Kinetoplastea</taxon>
        <taxon>Metakinetoplastina</taxon>
        <taxon>Eubodonida</taxon>
        <taxon>Bodonidae</taxon>
        <taxon>Bodo</taxon>
    </lineage>
</organism>
<protein>
    <submittedName>
        <fullName evidence="3">Transmembrane protein, putative</fullName>
    </submittedName>
</protein>
<accession>A0A0S4J4E5</accession>
<sequence>MNGDRPTVSSSMGPPSYAPPSTQPRYSTSPMSYQTGRRPSPEQYGRIGGGRVSAYSAPPPMIDPHRTAMHYLRARTKALCFLTGFLGLITFVSFWALYYWPIACAFMLLYLAFVCYREAAGYGSLSSNWAFSRSGLFVGRELIFVVFGLCFLLCLAEVVVGIILCVVLDGATQVIFCAIGAVTGGLSIVAMYLLNRSLKYLEAPVLTMQPSIGPPPLAPVLPR</sequence>
<keyword evidence="2 3" id="KW-0812">Transmembrane</keyword>
<dbReference type="Proteomes" id="UP000051952">
    <property type="component" value="Unassembled WGS sequence"/>
</dbReference>
<dbReference type="AlphaFoldDB" id="A0A0S4J4E5"/>
<reference evidence="4" key="1">
    <citation type="submission" date="2015-09" db="EMBL/GenBank/DDBJ databases">
        <authorList>
            <consortium name="Pathogen Informatics"/>
        </authorList>
    </citation>
    <scope>NUCLEOTIDE SEQUENCE [LARGE SCALE GENOMIC DNA]</scope>
    <source>
        <strain evidence="4">Lake Konstanz</strain>
    </source>
</reference>
<evidence type="ECO:0000313" key="4">
    <source>
        <dbReference type="Proteomes" id="UP000051952"/>
    </source>
</evidence>
<feature type="compositionally biased region" description="Polar residues" evidence="1">
    <location>
        <begin position="23"/>
        <end position="37"/>
    </location>
</feature>
<feature type="region of interest" description="Disordered" evidence="1">
    <location>
        <begin position="1"/>
        <end position="46"/>
    </location>
</feature>
<name>A0A0S4J4E5_BODSA</name>
<evidence type="ECO:0000313" key="3">
    <source>
        <dbReference type="EMBL" id="CUG43135.1"/>
    </source>
</evidence>
<keyword evidence="4" id="KW-1185">Reference proteome</keyword>
<evidence type="ECO:0000256" key="2">
    <source>
        <dbReference type="SAM" id="Phobius"/>
    </source>
</evidence>
<keyword evidence="2" id="KW-1133">Transmembrane helix</keyword>